<dbReference type="GO" id="GO:0005829">
    <property type="term" value="C:cytosol"/>
    <property type="evidence" value="ECO:0007669"/>
    <property type="project" value="TreeGrafter"/>
</dbReference>
<dbReference type="GO" id="GO:0008831">
    <property type="term" value="F:dTDP-4-dehydrorhamnose reductase activity"/>
    <property type="evidence" value="ECO:0007669"/>
    <property type="project" value="UniProtKB-EC"/>
</dbReference>
<dbReference type="Gene3D" id="3.40.50.720">
    <property type="entry name" value="NAD(P)-binding Rossmann-like Domain"/>
    <property type="match status" value="1"/>
</dbReference>
<dbReference type="PANTHER" id="PTHR10491:SF4">
    <property type="entry name" value="METHIONINE ADENOSYLTRANSFERASE 2 SUBUNIT BETA"/>
    <property type="match status" value="1"/>
</dbReference>
<keyword evidence="2" id="KW-0560">Oxidoreductase</keyword>
<dbReference type="InterPro" id="IPR005913">
    <property type="entry name" value="dTDP_dehydrorham_reduct"/>
</dbReference>
<dbReference type="UniPathway" id="UPA00124"/>
<feature type="domain" description="RmlD-like substrate binding" evidence="3">
    <location>
        <begin position="3"/>
        <end position="255"/>
    </location>
</feature>
<keyword evidence="2" id="KW-0521">NADP</keyword>
<dbReference type="InterPro" id="IPR036291">
    <property type="entry name" value="NAD(P)-bd_dom_sf"/>
</dbReference>
<accession>A0A1G1YX91</accession>
<dbReference type="EMBL" id="MHIT01000012">
    <property type="protein sequence ID" value="OGY56973.1"/>
    <property type="molecule type" value="Genomic_DNA"/>
</dbReference>
<comment type="caution">
    <text evidence="4">The sequence shown here is derived from an EMBL/GenBank/DDBJ whole genome shotgun (WGS) entry which is preliminary data.</text>
</comment>
<name>A0A1G1YX91_9BACT</name>
<protein>
    <recommendedName>
        <fullName evidence="2">dTDP-4-dehydrorhamnose reductase</fullName>
        <ecNumber evidence="2">1.1.1.133</ecNumber>
    </recommendedName>
</protein>
<comment type="function">
    <text evidence="2">Catalyzes the reduction of dTDP-6-deoxy-L-lyxo-4-hexulose to yield dTDP-L-rhamnose.</text>
</comment>
<evidence type="ECO:0000256" key="1">
    <source>
        <dbReference type="ARBA" id="ARBA00010944"/>
    </source>
</evidence>
<dbReference type="InterPro" id="IPR029903">
    <property type="entry name" value="RmlD-like-bd"/>
</dbReference>
<comment type="similarity">
    <text evidence="1 2">Belongs to the dTDP-4-dehydrorhamnose reductase family.</text>
</comment>
<dbReference type="GO" id="GO:0019305">
    <property type="term" value="P:dTDP-rhamnose biosynthetic process"/>
    <property type="evidence" value="ECO:0007669"/>
    <property type="project" value="UniProtKB-UniPathway"/>
</dbReference>
<comment type="pathway">
    <text evidence="2">Carbohydrate biosynthesis; dTDP-L-rhamnose biosynthesis.</text>
</comment>
<proteinExistence type="inferred from homology"/>
<dbReference type="Proteomes" id="UP000177062">
    <property type="component" value="Unassembled WGS sequence"/>
</dbReference>
<dbReference type="EC" id="1.1.1.133" evidence="2"/>
<evidence type="ECO:0000259" key="3">
    <source>
        <dbReference type="Pfam" id="PF04321"/>
    </source>
</evidence>
<dbReference type="AlphaFoldDB" id="A0A1G1YX91"/>
<dbReference type="Pfam" id="PF04321">
    <property type="entry name" value="RmlD_sub_bind"/>
    <property type="match status" value="1"/>
</dbReference>
<dbReference type="PANTHER" id="PTHR10491">
    <property type="entry name" value="DTDP-4-DEHYDRORHAMNOSE REDUCTASE"/>
    <property type="match status" value="1"/>
</dbReference>
<sequence>MSRVVILGATGMLGSTVYDVLKDRHELVLVVRDKRKLALLDKAYGKVDKHKSIEFDAEKVHEDFLANNGYSRNYLSSFLEQLGEFDYAINAIGIINRSSAENEALTLFINGALPHILAREWGYKLIHISTDCAFNGIEGAPYDEDAPKTPSDLYGLSKSIGEPTNCLTIRTSIIGRELEGFKSLLEWFLHQEGQELRGFSNHLWNGITAKQFGRICDQIIQNPGLYPRTGIYHVFSDVVSKYGMLLGFKNKFNVDCTILEDSEPKLNRTLATKKELNSKLNIPSFSEMLSDL</sequence>
<evidence type="ECO:0000313" key="5">
    <source>
        <dbReference type="Proteomes" id="UP000177062"/>
    </source>
</evidence>
<reference evidence="4 5" key="1">
    <citation type="journal article" date="2016" name="Nat. Commun.">
        <title>Thousands of microbial genomes shed light on interconnected biogeochemical processes in an aquifer system.</title>
        <authorList>
            <person name="Anantharaman K."/>
            <person name="Brown C.T."/>
            <person name="Hug L.A."/>
            <person name="Sharon I."/>
            <person name="Castelle C.J."/>
            <person name="Probst A.J."/>
            <person name="Thomas B.C."/>
            <person name="Singh A."/>
            <person name="Wilkins M.J."/>
            <person name="Karaoz U."/>
            <person name="Brodie E.L."/>
            <person name="Williams K.H."/>
            <person name="Hubbard S.S."/>
            <person name="Banfield J.F."/>
        </authorList>
    </citation>
    <scope>NUCLEOTIDE SEQUENCE [LARGE SCALE GENOMIC DNA]</scope>
</reference>
<evidence type="ECO:0000313" key="4">
    <source>
        <dbReference type="EMBL" id="OGY56973.1"/>
    </source>
</evidence>
<organism evidence="4 5">
    <name type="scientific">Candidatus Colwellbacteria bacterium RBG_13_48_8</name>
    <dbReference type="NCBI Taxonomy" id="1797685"/>
    <lineage>
        <taxon>Bacteria</taxon>
        <taxon>Candidatus Colwelliibacteriota</taxon>
    </lineage>
</organism>
<gene>
    <name evidence="4" type="ORF">A2Y84_00645</name>
</gene>
<evidence type="ECO:0000256" key="2">
    <source>
        <dbReference type="RuleBase" id="RU364082"/>
    </source>
</evidence>
<dbReference type="SUPFAM" id="SSF51735">
    <property type="entry name" value="NAD(P)-binding Rossmann-fold domains"/>
    <property type="match status" value="1"/>
</dbReference>